<keyword evidence="1" id="KW-1133">Transmembrane helix</keyword>
<sequence>MVPKDKKFVKKYKIYRNNRFYILKIKFSTIFVLFFDDSL</sequence>
<reference evidence="2 3" key="1">
    <citation type="submission" date="2016-11" db="EMBL/GenBank/DDBJ databases">
        <authorList>
            <person name="Jaros S."/>
            <person name="Januszkiewicz K."/>
            <person name="Wedrychowicz H."/>
        </authorList>
    </citation>
    <scope>NUCLEOTIDE SEQUENCE [LARGE SCALE GENOMIC DNA]</scope>
    <source>
        <strain evidence="2 3">DSM 24574</strain>
    </source>
</reference>
<dbReference type="EMBL" id="FQWQ01000007">
    <property type="protein sequence ID" value="SHI03171.1"/>
    <property type="molecule type" value="Genomic_DNA"/>
</dbReference>
<dbReference type="STRING" id="947013.SAMN04488109_6865"/>
<accession>A0A1M5XTN3</accession>
<evidence type="ECO:0000256" key="1">
    <source>
        <dbReference type="SAM" id="Phobius"/>
    </source>
</evidence>
<keyword evidence="3" id="KW-1185">Reference proteome</keyword>
<evidence type="ECO:0000313" key="2">
    <source>
        <dbReference type="EMBL" id="SHI03171.1"/>
    </source>
</evidence>
<gene>
    <name evidence="2" type="ORF">SAMN04488109_6865</name>
</gene>
<dbReference type="AlphaFoldDB" id="A0A1M5XTN3"/>
<evidence type="ECO:0000313" key="3">
    <source>
        <dbReference type="Proteomes" id="UP000184212"/>
    </source>
</evidence>
<feature type="transmembrane region" description="Helical" evidence="1">
    <location>
        <begin position="20"/>
        <end position="35"/>
    </location>
</feature>
<protein>
    <submittedName>
        <fullName evidence="2">Uncharacterized protein</fullName>
    </submittedName>
</protein>
<keyword evidence="1" id="KW-0472">Membrane</keyword>
<organism evidence="2 3">
    <name type="scientific">Chryseolinea serpens</name>
    <dbReference type="NCBI Taxonomy" id="947013"/>
    <lineage>
        <taxon>Bacteria</taxon>
        <taxon>Pseudomonadati</taxon>
        <taxon>Bacteroidota</taxon>
        <taxon>Cytophagia</taxon>
        <taxon>Cytophagales</taxon>
        <taxon>Fulvivirgaceae</taxon>
        <taxon>Chryseolinea</taxon>
    </lineage>
</organism>
<proteinExistence type="predicted"/>
<dbReference type="Proteomes" id="UP000184212">
    <property type="component" value="Unassembled WGS sequence"/>
</dbReference>
<keyword evidence="1" id="KW-0812">Transmembrane</keyword>
<name>A0A1M5XTN3_9BACT</name>